<gene>
    <name evidence="1" type="ORF">ACFYU5_19285</name>
</gene>
<proteinExistence type="predicted"/>
<dbReference type="Proteomes" id="UP001601442">
    <property type="component" value="Unassembled WGS sequence"/>
</dbReference>
<protein>
    <submittedName>
        <fullName evidence="1">Uncharacterized protein</fullName>
    </submittedName>
</protein>
<keyword evidence="2" id="KW-1185">Reference proteome</keyword>
<evidence type="ECO:0000313" key="1">
    <source>
        <dbReference type="EMBL" id="MFF0498558.1"/>
    </source>
</evidence>
<evidence type="ECO:0000313" key="2">
    <source>
        <dbReference type="Proteomes" id="UP001601442"/>
    </source>
</evidence>
<organism evidence="1 2">
    <name type="scientific">Nocardia aobensis</name>
    <dbReference type="NCBI Taxonomy" id="257277"/>
    <lineage>
        <taxon>Bacteria</taxon>
        <taxon>Bacillati</taxon>
        <taxon>Actinomycetota</taxon>
        <taxon>Actinomycetes</taxon>
        <taxon>Mycobacteriales</taxon>
        <taxon>Nocardiaceae</taxon>
        <taxon>Nocardia</taxon>
    </lineage>
</organism>
<sequence>MSEEEFRRVVDLCWETEDRIYELSTDEARVIAEAYGWETQLERFGGGADDIDNAEAIREVEWFIHSASIVRDAGDNHAYVPGAMSAFIALREYFEKRQENEQ</sequence>
<dbReference type="RefSeq" id="WP_387396136.1">
    <property type="nucleotide sequence ID" value="NZ_JBIAMT010000003.1"/>
</dbReference>
<dbReference type="EMBL" id="JBIAMT010000003">
    <property type="protein sequence ID" value="MFF0498558.1"/>
    <property type="molecule type" value="Genomic_DNA"/>
</dbReference>
<comment type="caution">
    <text evidence="1">The sequence shown here is derived from an EMBL/GenBank/DDBJ whole genome shotgun (WGS) entry which is preliminary data.</text>
</comment>
<accession>A0ABW6P5Y8</accession>
<reference evidence="1 2" key="1">
    <citation type="submission" date="2024-10" db="EMBL/GenBank/DDBJ databases">
        <title>The Natural Products Discovery Center: Release of the First 8490 Sequenced Strains for Exploring Actinobacteria Biosynthetic Diversity.</title>
        <authorList>
            <person name="Kalkreuter E."/>
            <person name="Kautsar S.A."/>
            <person name="Yang D."/>
            <person name="Bader C.D."/>
            <person name="Teijaro C.N."/>
            <person name="Fluegel L."/>
            <person name="Davis C.M."/>
            <person name="Simpson J.R."/>
            <person name="Lauterbach L."/>
            <person name="Steele A.D."/>
            <person name="Gui C."/>
            <person name="Meng S."/>
            <person name="Li G."/>
            <person name="Viehrig K."/>
            <person name="Ye F."/>
            <person name="Su P."/>
            <person name="Kiefer A.F."/>
            <person name="Nichols A."/>
            <person name="Cepeda A.J."/>
            <person name="Yan W."/>
            <person name="Fan B."/>
            <person name="Jiang Y."/>
            <person name="Adhikari A."/>
            <person name="Zheng C.-J."/>
            <person name="Schuster L."/>
            <person name="Cowan T.M."/>
            <person name="Smanski M.J."/>
            <person name="Chevrette M.G."/>
            <person name="De Carvalho L.P.S."/>
            <person name="Shen B."/>
        </authorList>
    </citation>
    <scope>NUCLEOTIDE SEQUENCE [LARGE SCALE GENOMIC DNA]</scope>
    <source>
        <strain evidence="1 2">NPDC004119</strain>
    </source>
</reference>
<name>A0ABW6P5Y8_9NOCA</name>